<name>X6P704_RETFI</name>
<dbReference type="Proteomes" id="UP000023152">
    <property type="component" value="Unassembled WGS sequence"/>
</dbReference>
<comment type="caution">
    <text evidence="1">The sequence shown here is derived from an EMBL/GenBank/DDBJ whole genome shotgun (WGS) entry which is preliminary data.</text>
</comment>
<dbReference type="AlphaFoldDB" id="X6P704"/>
<feature type="non-terminal residue" evidence="1">
    <location>
        <position position="1"/>
    </location>
</feature>
<accession>X6P704</accession>
<dbReference type="EMBL" id="ASPP01002987">
    <property type="protein sequence ID" value="ETO33976.1"/>
    <property type="molecule type" value="Genomic_DNA"/>
</dbReference>
<evidence type="ECO:0000313" key="2">
    <source>
        <dbReference type="Proteomes" id="UP000023152"/>
    </source>
</evidence>
<gene>
    <name evidence="1" type="ORF">RFI_03120</name>
</gene>
<proteinExistence type="predicted"/>
<evidence type="ECO:0000313" key="1">
    <source>
        <dbReference type="EMBL" id="ETO33976.1"/>
    </source>
</evidence>
<protein>
    <submittedName>
        <fullName evidence="1">Uncharacterized protein</fullName>
    </submittedName>
</protein>
<keyword evidence="2" id="KW-1185">Reference proteome</keyword>
<organism evidence="1 2">
    <name type="scientific">Reticulomyxa filosa</name>
    <dbReference type="NCBI Taxonomy" id="46433"/>
    <lineage>
        <taxon>Eukaryota</taxon>
        <taxon>Sar</taxon>
        <taxon>Rhizaria</taxon>
        <taxon>Retaria</taxon>
        <taxon>Foraminifera</taxon>
        <taxon>Monothalamids</taxon>
        <taxon>Reticulomyxidae</taxon>
        <taxon>Reticulomyxa</taxon>
    </lineage>
</organism>
<sequence>HHQLSKDSLWYKIIRSELLWGDKDRIEEHNVLSLFVDWQLVFPTTTATTTNANTNANTNTNTTTTMLLPCCNELICDIMNNGLLKRNAHYSSWSESELAKKLEAQSESEMKHHVRRRIPYLLKFLSFNQSLLHFEEDSFQKALANLICTFITPPDDTRHYKCCADVASTTDLVQSVFAFIRHHYTQETPSLLQSTIFDYCTLIVVINKQEHQSNNRLTVTNAVWPWIIAFTKQEVEDMKGFPLIEDIVFPLYCKDIFHSFVLRSRFLNISTTFVLRFEDFMTLANYAVSHNRPEYFPSLLNSLADYVQFIFCLFVLKLKKRCKMAFSICD</sequence>
<reference evidence="1 2" key="1">
    <citation type="journal article" date="2013" name="Curr. Biol.">
        <title>The Genome of the Foraminiferan Reticulomyxa filosa.</title>
        <authorList>
            <person name="Glockner G."/>
            <person name="Hulsmann N."/>
            <person name="Schleicher M."/>
            <person name="Noegel A.A."/>
            <person name="Eichinger L."/>
            <person name="Gallinger C."/>
            <person name="Pawlowski J."/>
            <person name="Sierra R."/>
            <person name="Euteneuer U."/>
            <person name="Pillet L."/>
            <person name="Moustafa A."/>
            <person name="Platzer M."/>
            <person name="Groth M."/>
            <person name="Szafranski K."/>
            <person name="Schliwa M."/>
        </authorList>
    </citation>
    <scope>NUCLEOTIDE SEQUENCE [LARGE SCALE GENOMIC DNA]</scope>
</reference>